<feature type="signal peptide" evidence="10">
    <location>
        <begin position="1"/>
        <end position="20"/>
    </location>
</feature>
<dbReference type="RefSeq" id="WP_090338597.1">
    <property type="nucleotide sequence ID" value="NZ_FNXY01000007.1"/>
</dbReference>
<evidence type="ECO:0000256" key="6">
    <source>
        <dbReference type="ARBA" id="ARBA00023136"/>
    </source>
</evidence>
<dbReference type="OrthoDB" id="9758472at2"/>
<evidence type="ECO:0000313" key="14">
    <source>
        <dbReference type="Proteomes" id="UP000199532"/>
    </source>
</evidence>
<evidence type="ECO:0000256" key="4">
    <source>
        <dbReference type="ARBA" id="ARBA00022692"/>
    </source>
</evidence>
<evidence type="ECO:0000256" key="8">
    <source>
        <dbReference type="PROSITE-ProRule" id="PRU01360"/>
    </source>
</evidence>
<evidence type="ECO:0000256" key="9">
    <source>
        <dbReference type="RuleBase" id="RU003357"/>
    </source>
</evidence>
<keyword evidence="6 8" id="KW-0472">Membrane</keyword>
<dbReference type="EMBL" id="FNXY01000007">
    <property type="protein sequence ID" value="SEJ42111.1"/>
    <property type="molecule type" value="Genomic_DNA"/>
</dbReference>
<keyword evidence="4 8" id="KW-0812">Transmembrane</keyword>
<keyword evidence="5 9" id="KW-0798">TonB box</keyword>
<dbReference type="Pfam" id="PF00593">
    <property type="entry name" value="TonB_dep_Rec_b-barrel"/>
    <property type="match status" value="1"/>
</dbReference>
<evidence type="ECO:0000256" key="10">
    <source>
        <dbReference type="SAM" id="SignalP"/>
    </source>
</evidence>
<feature type="chain" id="PRO_5011720249" evidence="10">
    <location>
        <begin position="21"/>
        <end position="805"/>
    </location>
</feature>
<name>A0A1H6YLC8_9BACT</name>
<sequence>MKLKVYNIFLFSILFTRLLAQNQLSGTVVSQKDGLPVAGCTIVISKGSFYSTTDSSGKFKISNISKGNHILHISHPDFRSYQKAFKMEERATELSIFLESRELDLQVVNVTEKQNDFGYSTMRGVENMGIYEGKKTEVIIPEKLVANLATNNARQVYARVPGLNIYESDGAGIQLGIGGRGLDPNRSSNFNVRQNGYDISADALGYPESYYTPPVEAVGRIQIVRGAASLQYGTQFGGLLNFIMKKPVQNRKLDLVVRQSTGSFGFYNSFTSASGTVGKLSYYAFAQYKRGDGWRANSHFNNVTLFSDIDYKISEKTTIGIDLTHMNYLAKQPGGQSDVMFYQDPRQSNRERNWFKVNWNMAAFHLDHKFNPMNDFNLRVFALSAFRYSLGFRPNRVATVDDNSERDLIKGDFTNWGAEARYLKRYYTGKMLSVLLVGSRYYHGYNHSLQGTGSKGKDADFNFVDAERLVTYDYRFPNKNLSLFAENVLYLNDKFSVTPGIRFEYIHTIADGYYGNISRDLAGNIINISKTEEYRTNGRQFVIAGLGLSFKPSAYLDLYGNISQNYRSITFSDMRISNPSSVIDPNMKDEKGHSLDIGIRSFQTSLYNFDVSGFYLNYNNRIGEVQFYDENDRVLRKRGNVGRAVIMGIESYGEADFLKLFIQDSPFSGVVFTNVAFIHSTYKASEIVGVKGKQVEFVPKINIKSGLRLGYKNLKAAFQYTQLSNQFTEATNAVDGGVTGVVGLIPSYTIMDVSLSYEFKKFRIEGSVNNLADSMYFTRRATGYPGPGILPSDGRGFYVTLQMKL</sequence>
<dbReference type="Gene3D" id="2.170.130.10">
    <property type="entry name" value="TonB-dependent receptor, plug domain"/>
    <property type="match status" value="1"/>
</dbReference>
<dbReference type="InterPro" id="IPR039426">
    <property type="entry name" value="TonB-dep_rcpt-like"/>
</dbReference>
<dbReference type="PANTHER" id="PTHR30442">
    <property type="entry name" value="IRON III DICITRATE TRANSPORT PROTEIN FECA"/>
    <property type="match status" value="1"/>
</dbReference>
<protein>
    <submittedName>
        <fullName evidence="13">Fe(3+) dicitrate transport protein</fullName>
    </submittedName>
</protein>
<dbReference type="InterPro" id="IPR000531">
    <property type="entry name" value="Beta-barrel_TonB"/>
</dbReference>
<evidence type="ECO:0000256" key="2">
    <source>
        <dbReference type="ARBA" id="ARBA00022448"/>
    </source>
</evidence>
<dbReference type="GO" id="GO:0033214">
    <property type="term" value="P:siderophore-iron import into cell"/>
    <property type="evidence" value="ECO:0007669"/>
    <property type="project" value="TreeGrafter"/>
</dbReference>
<dbReference type="Gene3D" id="2.60.40.1120">
    <property type="entry name" value="Carboxypeptidase-like, regulatory domain"/>
    <property type="match status" value="1"/>
</dbReference>
<dbReference type="Pfam" id="PF13715">
    <property type="entry name" value="CarbopepD_reg_2"/>
    <property type="match status" value="1"/>
</dbReference>
<comment type="subcellular location">
    <subcellularLocation>
        <location evidence="1 8">Cell outer membrane</location>
        <topology evidence="1 8">Multi-pass membrane protein</topology>
    </subcellularLocation>
</comment>
<organism evidence="13 14">
    <name type="scientific">Dyadobacter koreensis</name>
    <dbReference type="NCBI Taxonomy" id="408657"/>
    <lineage>
        <taxon>Bacteria</taxon>
        <taxon>Pseudomonadati</taxon>
        <taxon>Bacteroidota</taxon>
        <taxon>Cytophagia</taxon>
        <taxon>Cytophagales</taxon>
        <taxon>Spirosomataceae</taxon>
        <taxon>Dyadobacter</taxon>
    </lineage>
</organism>
<dbReference type="SUPFAM" id="SSF56935">
    <property type="entry name" value="Porins"/>
    <property type="match status" value="1"/>
</dbReference>
<dbReference type="SUPFAM" id="SSF49464">
    <property type="entry name" value="Carboxypeptidase regulatory domain-like"/>
    <property type="match status" value="1"/>
</dbReference>
<evidence type="ECO:0000256" key="1">
    <source>
        <dbReference type="ARBA" id="ARBA00004571"/>
    </source>
</evidence>
<dbReference type="STRING" id="408657.SAMN04487995_4614"/>
<keyword evidence="3 8" id="KW-1134">Transmembrane beta strand</keyword>
<dbReference type="InterPro" id="IPR036942">
    <property type="entry name" value="Beta-barrel_TonB_sf"/>
</dbReference>
<dbReference type="GO" id="GO:0009279">
    <property type="term" value="C:cell outer membrane"/>
    <property type="evidence" value="ECO:0007669"/>
    <property type="project" value="UniProtKB-SubCell"/>
</dbReference>
<keyword evidence="7 8" id="KW-0998">Cell outer membrane</keyword>
<accession>A0A1H6YLC8</accession>
<dbReference type="Gene3D" id="2.40.170.20">
    <property type="entry name" value="TonB-dependent receptor, beta-barrel domain"/>
    <property type="match status" value="1"/>
</dbReference>
<dbReference type="Proteomes" id="UP000199532">
    <property type="component" value="Unassembled WGS sequence"/>
</dbReference>
<dbReference type="InterPro" id="IPR012910">
    <property type="entry name" value="Plug_dom"/>
</dbReference>
<dbReference type="PROSITE" id="PS52016">
    <property type="entry name" value="TONB_DEPENDENT_REC_3"/>
    <property type="match status" value="1"/>
</dbReference>
<dbReference type="InterPro" id="IPR008969">
    <property type="entry name" value="CarboxyPept-like_regulatory"/>
</dbReference>
<proteinExistence type="inferred from homology"/>
<dbReference type="Pfam" id="PF07715">
    <property type="entry name" value="Plug"/>
    <property type="match status" value="1"/>
</dbReference>
<feature type="domain" description="TonB-dependent receptor plug" evidence="12">
    <location>
        <begin position="139"/>
        <end position="235"/>
    </location>
</feature>
<evidence type="ECO:0000259" key="12">
    <source>
        <dbReference type="Pfam" id="PF07715"/>
    </source>
</evidence>
<reference evidence="13 14" key="1">
    <citation type="submission" date="2016-10" db="EMBL/GenBank/DDBJ databases">
        <authorList>
            <person name="de Groot N.N."/>
        </authorList>
    </citation>
    <scope>NUCLEOTIDE SEQUENCE [LARGE SCALE GENOMIC DNA]</scope>
    <source>
        <strain evidence="13 14">DSM 19938</strain>
    </source>
</reference>
<comment type="similarity">
    <text evidence="8 9">Belongs to the TonB-dependent receptor family.</text>
</comment>
<dbReference type="AlphaFoldDB" id="A0A1H6YLC8"/>
<evidence type="ECO:0000256" key="5">
    <source>
        <dbReference type="ARBA" id="ARBA00023077"/>
    </source>
</evidence>
<evidence type="ECO:0000259" key="11">
    <source>
        <dbReference type="Pfam" id="PF00593"/>
    </source>
</evidence>
<evidence type="ECO:0000313" key="13">
    <source>
        <dbReference type="EMBL" id="SEJ42111.1"/>
    </source>
</evidence>
<dbReference type="PANTHER" id="PTHR30442:SF0">
    <property type="entry name" value="FE(3+) DICITRATE TRANSPORT PROTEIN FECA"/>
    <property type="match status" value="1"/>
</dbReference>
<gene>
    <name evidence="13" type="ORF">SAMN04487995_4614</name>
</gene>
<keyword evidence="14" id="KW-1185">Reference proteome</keyword>
<dbReference type="InterPro" id="IPR037066">
    <property type="entry name" value="Plug_dom_sf"/>
</dbReference>
<feature type="domain" description="TonB-dependent receptor-like beta-barrel" evidence="11">
    <location>
        <begin position="341"/>
        <end position="771"/>
    </location>
</feature>
<evidence type="ECO:0000256" key="7">
    <source>
        <dbReference type="ARBA" id="ARBA00023237"/>
    </source>
</evidence>
<evidence type="ECO:0000256" key="3">
    <source>
        <dbReference type="ARBA" id="ARBA00022452"/>
    </source>
</evidence>
<keyword evidence="10" id="KW-0732">Signal</keyword>
<keyword evidence="2 8" id="KW-0813">Transport</keyword>